<dbReference type="EMBL" id="UZAG01000815">
    <property type="protein sequence ID" value="VDO09619.1"/>
    <property type="molecule type" value="Genomic_DNA"/>
</dbReference>
<accession>A0A0R3Q697</accession>
<protein>
    <submittedName>
        <fullName evidence="3">NR LBD domain-containing protein</fullName>
    </submittedName>
</protein>
<reference evidence="1 2" key="2">
    <citation type="submission" date="2018-11" db="EMBL/GenBank/DDBJ databases">
        <authorList>
            <consortium name="Pathogen Informatics"/>
        </authorList>
    </citation>
    <scope>NUCLEOTIDE SEQUENCE [LARGE SCALE GENOMIC DNA]</scope>
</reference>
<reference evidence="3" key="1">
    <citation type="submission" date="2017-02" db="UniProtKB">
        <authorList>
            <consortium name="WormBaseParasite"/>
        </authorList>
    </citation>
    <scope>IDENTIFICATION</scope>
</reference>
<evidence type="ECO:0000313" key="2">
    <source>
        <dbReference type="Proteomes" id="UP000280834"/>
    </source>
</evidence>
<proteinExistence type="predicted"/>
<sequence length="113" mass="11900">SDILSAVNNKKWAEGCGCSTDTDTSAVAITAHSDSVVSGDLLPGGDTCDADGCTRRGPERVIPKDLFGVEKILLSLDQIAALVDAPFTSETMDPFLINLSLENTDLKTLLMVS</sequence>
<evidence type="ECO:0000313" key="3">
    <source>
        <dbReference type="WBParaSite" id="BTMF_0000184801-mRNA-1"/>
    </source>
</evidence>
<dbReference type="STRING" id="42155.A0A0R3Q697"/>
<organism evidence="3">
    <name type="scientific">Brugia timori</name>
    <dbReference type="NCBI Taxonomy" id="42155"/>
    <lineage>
        <taxon>Eukaryota</taxon>
        <taxon>Metazoa</taxon>
        <taxon>Ecdysozoa</taxon>
        <taxon>Nematoda</taxon>
        <taxon>Chromadorea</taxon>
        <taxon>Rhabditida</taxon>
        <taxon>Spirurina</taxon>
        <taxon>Spiruromorpha</taxon>
        <taxon>Filarioidea</taxon>
        <taxon>Onchocercidae</taxon>
        <taxon>Brugia</taxon>
    </lineage>
</organism>
<name>A0A0R3Q697_9BILA</name>
<dbReference type="Proteomes" id="UP000280834">
    <property type="component" value="Unassembled WGS sequence"/>
</dbReference>
<dbReference type="AlphaFoldDB" id="A0A0R3Q697"/>
<gene>
    <name evidence="1" type="ORF">BTMF_LOCUS1179</name>
</gene>
<keyword evidence="2" id="KW-1185">Reference proteome</keyword>
<dbReference type="WBParaSite" id="BTMF_0000184801-mRNA-1">
    <property type="protein sequence ID" value="BTMF_0000184801-mRNA-1"/>
    <property type="gene ID" value="BTMF_0000184801"/>
</dbReference>
<evidence type="ECO:0000313" key="1">
    <source>
        <dbReference type="EMBL" id="VDO09619.1"/>
    </source>
</evidence>